<dbReference type="EMBL" id="HQ445899">
    <property type="protein sequence ID" value="AEJ72564.1"/>
    <property type="molecule type" value="Genomic_DNA"/>
</dbReference>
<keyword evidence="1" id="KW-1133">Transmembrane helix</keyword>
<proteinExistence type="predicted"/>
<dbReference type="AlphaFoldDB" id="G0XZC4"/>
<name>G0XZC4_MALDO</name>
<protein>
    <submittedName>
        <fullName evidence="2">Uncharacterized protein</fullName>
    </submittedName>
</protein>
<reference evidence="2" key="1">
    <citation type="journal article" date="2011" name="Mol. Plant Pathol.">
        <title>Identification of serine/threonine kinase and nucleotide-binding site-leucine-rich repeat (NBS-LRR) genes in the fire blight resistance quantitative trait locus of apple cultivar 'Evereste'.</title>
        <authorList>
            <person name="Parravicini G."/>
            <person name="Gessler C."/>
            <person name="Denance C."/>
            <person name="Lasserre-Zuber P."/>
            <person name="Vergne E."/>
            <person name="Brisset M.N."/>
            <person name="Patocchi A."/>
            <person name="Durel C.E."/>
            <person name="Broggini G.A."/>
        </authorList>
    </citation>
    <scope>NUCLEOTIDE SEQUENCE</scope>
</reference>
<keyword evidence="1" id="KW-0472">Membrane</keyword>
<evidence type="ECO:0000313" key="2">
    <source>
        <dbReference type="EMBL" id="AEJ72564.1"/>
    </source>
</evidence>
<keyword evidence="1" id="KW-0812">Transmembrane</keyword>
<sequence>MVKSRNVQREGIRELWKLQGSLNSTHAKQEARRADITITGNKVLINSQLQHKGFRCSHTFREGNVVVDKLANLEILSSSFVWHATPSIEILPFLHSDFLGMPAYRNRLIDFQKKNLFHVSPVQSSSRRTTKNKTIYHIIVQKKGNHLHRNKARIKLLSWIKVIPMSLGGNWSFPAGFASFLAFVMPCVAVFGGIRGGKRVGFDEGLDSDIKFVENGSRMKRVDLEKKAETEVDNAMEMDVGTSG</sequence>
<organism evidence="2">
    <name type="scientific">Malus domestica</name>
    <name type="common">Apple</name>
    <name type="synonym">Pyrus malus</name>
    <dbReference type="NCBI Taxonomy" id="3750"/>
    <lineage>
        <taxon>Eukaryota</taxon>
        <taxon>Viridiplantae</taxon>
        <taxon>Streptophyta</taxon>
        <taxon>Embryophyta</taxon>
        <taxon>Tracheophyta</taxon>
        <taxon>Spermatophyta</taxon>
        <taxon>Magnoliopsida</taxon>
        <taxon>eudicotyledons</taxon>
        <taxon>Gunneridae</taxon>
        <taxon>Pentapetalae</taxon>
        <taxon>rosids</taxon>
        <taxon>fabids</taxon>
        <taxon>Rosales</taxon>
        <taxon>Rosaceae</taxon>
        <taxon>Amygdaloideae</taxon>
        <taxon>Maleae</taxon>
        <taxon>Malus</taxon>
    </lineage>
</organism>
<evidence type="ECO:0000256" key="1">
    <source>
        <dbReference type="SAM" id="Phobius"/>
    </source>
</evidence>
<feature type="transmembrane region" description="Helical" evidence="1">
    <location>
        <begin position="175"/>
        <end position="194"/>
    </location>
</feature>
<accession>G0XZC4</accession>